<reference evidence="2 3" key="1">
    <citation type="journal article" date="2008" name="PLoS Genet.">
        <title>Genomic islands in the pathogenic filamentous fungus Aspergillus fumigatus.</title>
        <authorList>
            <person name="Fedorova N.D."/>
            <person name="Khaldi N."/>
            <person name="Joardar V.S."/>
            <person name="Maiti R."/>
            <person name="Amedeo P."/>
            <person name="Anderson M.J."/>
            <person name="Crabtree J."/>
            <person name="Silva J.C."/>
            <person name="Badger J.H."/>
            <person name="Albarraq A."/>
            <person name="Angiuoli S."/>
            <person name="Bussey H."/>
            <person name="Bowyer P."/>
            <person name="Cotty P.J."/>
            <person name="Dyer P.S."/>
            <person name="Egan A."/>
            <person name="Galens K."/>
            <person name="Fraser-Liggett C.M."/>
            <person name="Haas B.J."/>
            <person name="Inman J.M."/>
            <person name="Kent R."/>
            <person name="Lemieux S."/>
            <person name="Malavazi I."/>
            <person name="Orvis J."/>
            <person name="Roemer T."/>
            <person name="Ronning C.M."/>
            <person name="Sundaram J.P."/>
            <person name="Sutton G."/>
            <person name="Turner G."/>
            <person name="Venter J.C."/>
            <person name="White O.R."/>
            <person name="Whitty B.R."/>
            <person name="Youngman P."/>
            <person name="Wolfe K.H."/>
            <person name="Goldman G.H."/>
            <person name="Wortman J.R."/>
            <person name="Jiang B."/>
            <person name="Denning D.W."/>
            <person name="Nierman W.C."/>
        </authorList>
    </citation>
    <scope>NUCLEOTIDE SEQUENCE [LARGE SCALE GENOMIC DNA]</scope>
    <source>
        <strain evidence="3">CBS 144.89 / FGSC A1163 / CEA10</strain>
    </source>
</reference>
<feature type="domain" description="DUF4246" evidence="1">
    <location>
        <begin position="120"/>
        <end position="329"/>
    </location>
</feature>
<proteinExistence type="predicted"/>
<gene>
    <name evidence="2" type="ORF">AFUB_102100</name>
</gene>
<dbReference type="InterPro" id="IPR025340">
    <property type="entry name" value="DUF4246"/>
</dbReference>
<accession>B0YFA3</accession>
<dbReference type="HOGENOM" id="CLU_703946_0_0_1"/>
<dbReference type="Pfam" id="PF14033">
    <property type="entry name" value="DUF4246"/>
    <property type="match status" value="1"/>
</dbReference>
<name>B0YFA3_ASPFC</name>
<evidence type="ECO:0000313" key="2">
    <source>
        <dbReference type="EMBL" id="EDP47216.1"/>
    </source>
</evidence>
<evidence type="ECO:0000313" key="3">
    <source>
        <dbReference type="Proteomes" id="UP000001699"/>
    </source>
</evidence>
<dbReference type="AlphaFoldDB" id="B0YFA3"/>
<dbReference type="OrthoDB" id="415532at2759"/>
<dbReference type="Proteomes" id="UP000001699">
    <property type="component" value="Unassembled WGS sequence"/>
</dbReference>
<dbReference type="PhylomeDB" id="B0YFA3"/>
<keyword evidence="3" id="KW-1185">Reference proteome</keyword>
<sequence length="392" mass="45339">MRADENAERCEDYLRDLLMWRETKTRSYLLQIPTSGNARKNIFSSQKMDRPPLFQSQTTGSNLPGSISKTSCGDYCTSAIRNQGPRFPTINGRRAVIMTRPWSIWSASGKIGIRSRPPRITPPPHKYYTIQLQDKFREHGLQIIVKMENIELTPDSGSYKGTDWRMEGQLNEHLVAAAVFAYDVANITEPRIAFRQNTKLDERFYRCSEDREQRRKVHPRHDVPAQQCGKYGSTEFAAVAEILGFSTADLDPCCNHAVKTWQDKGTVRVLQGRLVTFPNLLEHRYEPFALADPSRPGCFRFIVLYLVDPHYRVCSTRNVPPQQHHWWAESVSHNLAAAGLPQEIVDEIMQGTGSWPMGLPEARRHRREFLKEHRWNNLVRIYCMRRPSFDCY</sequence>
<protein>
    <recommendedName>
        <fullName evidence="1">DUF4246 domain-containing protein</fullName>
    </recommendedName>
</protein>
<organism evidence="2 3">
    <name type="scientific">Aspergillus fumigatus (strain CBS 144.89 / FGSC A1163 / CEA10)</name>
    <name type="common">Neosartorya fumigata</name>
    <dbReference type="NCBI Taxonomy" id="451804"/>
    <lineage>
        <taxon>Eukaryota</taxon>
        <taxon>Fungi</taxon>
        <taxon>Dikarya</taxon>
        <taxon>Ascomycota</taxon>
        <taxon>Pezizomycotina</taxon>
        <taxon>Eurotiomycetes</taxon>
        <taxon>Eurotiomycetidae</taxon>
        <taxon>Eurotiales</taxon>
        <taxon>Aspergillaceae</taxon>
        <taxon>Aspergillus</taxon>
        <taxon>Aspergillus subgen. Fumigati</taxon>
    </lineage>
</organism>
<dbReference type="EMBL" id="DS499604">
    <property type="protein sequence ID" value="EDP47216.1"/>
    <property type="molecule type" value="Genomic_DNA"/>
</dbReference>
<dbReference type="VEuPathDB" id="FungiDB:AFUB_102100"/>
<dbReference type="PANTHER" id="PTHR33119">
    <property type="entry name" value="IFI3P"/>
    <property type="match status" value="1"/>
</dbReference>
<evidence type="ECO:0000259" key="1">
    <source>
        <dbReference type="Pfam" id="PF14033"/>
    </source>
</evidence>
<dbReference type="InterPro" id="IPR049192">
    <property type="entry name" value="DUF4246_C"/>
</dbReference>
<dbReference type="PANTHER" id="PTHR33119:SF1">
    <property type="entry name" value="FE2OG DIOXYGENASE DOMAIN-CONTAINING PROTEIN"/>
    <property type="match status" value="1"/>
</dbReference>